<keyword evidence="4 7" id="KW-1133">Transmembrane helix</keyword>
<evidence type="ECO:0000256" key="2">
    <source>
        <dbReference type="ARBA" id="ARBA00022448"/>
    </source>
</evidence>
<dbReference type="Pfam" id="PF07690">
    <property type="entry name" value="MFS_1"/>
    <property type="match status" value="1"/>
</dbReference>
<evidence type="ECO:0000256" key="6">
    <source>
        <dbReference type="SAM" id="MobiDB-lite"/>
    </source>
</evidence>
<evidence type="ECO:0000256" key="5">
    <source>
        <dbReference type="ARBA" id="ARBA00023136"/>
    </source>
</evidence>
<gene>
    <name evidence="9" type="ORF">BB561_005628</name>
</gene>
<dbReference type="PANTHER" id="PTHR23501:SF191">
    <property type="entry name" value="VACUOLAR BASIC AMINO ACID TRANSPORTER 4"/>
    <property type="match status" value="1"/>
</dbReference>
<proteinExistence type="predicted"/>
<feature type="transmembrane region" description="Helical" evidence="7">
    <location>
        <begin position="191"/>
        <end position="212"/>
    </location>
</feature>
<comment type="caution">
    <text evidence="9">The sequence shown here is derived from an EMBL/GenBank/DDBJ whole genome shotgun (WGS) entry which is preliminary data.</text>
</comment>
<dbReference type="GO" id="GO:0012505">
    <property type="term" value="C:endomembrane system"/>
    <property type="evidence" value="ECO:0007669"/>
    <property type="project" value="UniProtKB-SubCell"/>
</dbReference>
<protein>
    <recommendedName>
        <fullName evidence="8">Major facilitator superfamily (MFS) profile domain-containing protein</fullName>
    </recommendedName>
</protein>
<keyword evidence="3 7" id="KW-0812">Transmembrane</keyword>
<dbReference type="SUPFAM" id="SSF103473">
    <property type="entry name" value="MFS general substrate transporter"/>
    <property type="match status" value="1"/>
</dbReference>
<name>A0A2T9Y9H0_9FUNG</name>
<organism evidence="9 10">
    <name type="scientific">Smittium simulii</name>
    <dbReference type="NCBI Taxonomy" id="133385"/>
    <lineage>
        <taxon>Eukaryota</taxon>
        <taxon>Fungi</taxon>
        <taxon>Fungi incertae sedis</taxon>
        <taxon>Zoopagomycota</taxon>
        <taxon>Kickxellomycotina</taxon>
        <taxon>Harpellomycetes</taxon>
        <taxon>Harpellales</taxon>
        <taxon>Legeriomycetaceae</taxon>
        <taxon>Smittium</taxon>
    </lineage>
</organism>
<dbReference type="GO" id="GO:0005886">
    <property type="term" value="C:plasma membrane"/>
    <property type="evidence" value="ECO:0007669"/>
    <property type="project" value="TreeGrafter"/>
</dbReference>
<dbReference type="AlphaFoldDB" id="A0A2T9Y9H0"/>
<feature type="transmembrane region" description="Helical" evidence="7">
    <location>
        <begin position="534"/>
        <end position="551"/>
    </location>
</feature>
<dbReference type="CDD" id="cd17502">
    <property type="entry name" value="MFS_Azr1_MDR_like"/>
    <property type="match status" value="1"/>
</dbReference>
<dbReference type="PRINTS" id="PR01036">
    <property type="entry name" value="TCRTETB"/>
</dbReference>
<feature type="transmembrane region" description="Helical" evidence="7">
    <location>
        <begin position="66"/>
        <end position="90"/>
    </location>
</feature>
<dbReference type="STRING" id="133385.A0A2T9Y9H0"/>
<dbReference type="OrthoDB" id="10021397at2759"/>
<evidence type="ECO:0000313" key="9">
    <source>
        <dbReference type="EMBL" id="PVU88988.1"/>
    </source>
</evidence>
<dbReference type="Gene3D" id="1.20.1720.10">
    <property type="entry name" value="Multidrug resistance protein D"/>
    <property type="match status" value="1"/>
</dbReference>
<feature type="region of interest" description="Disordered" evidence="6">
    <location>
        <begin position="1"/>
        <end position="23"/>
    </location>
</feature>
<reference evidence="9 10" key="1">
    <citation type="journal article" date="2018" name="MBio">
        <title>Comparative Genomics Reveals the Core Gene Toolbox for the Fungus-Insect Symbiosis.</title>
        <authorList>
            <person name="Wang Y."/>
            <person name="Stata M."/>
            <person name="Wang W."/>
            <person name="Stajich J.E."/>
            <person name="White M.M."/>
            <person name="Moncalvo J.M."/>
        </authorList>
    </citation>
    <scope>NUCLEOTIDE SEQUENCE [LARGE SCALE GENOMIC DNA]</scope>
    <source>
        <strain evidence="9 10">SWE-8-4</strain>
    </source>
</reference>
<evidence type="ECO:0000256" key="1">
    <source>
        <dbReference type="ARBA" id="ARBA00004127"/>
    </source>
</evidence>
<dbReference type="InterPro" id="IPR020846">
    <property type="entry name" value="MFS_dom"/>
</dbReference>
<feature type="compositionally biased region" description="Polar residues" evidence="6">
    <location>
        <begin position="1"/>
        <end position="16"/>
    </location>
</feature>
<feature type="transmembrane region" description="Helical" evidence="7">
    <location>
        <begin position="262"/>
        <end position="279"/>
    </location>
</feature>
<evidence type="ECO:0000259" key="8">
    <source>
        <dbReference type="PROSITE" id="PS50850"/>
    </source>
</evidence>
<evidence type="ECO:0000256" key="4">
    <source>
        <dbReference type="ARBA" id="ARBA00022989"/>
    </source>
</evidence>
<evidence type="ECO:0000256" key="3">
    <source>
        <dbReference type="ARBA" id="ARBA00022692"/>
    </source>
</evidence>
<dbReference type="Proteomes" id="UP000245383">
    <property type="component" value="Unassembled WGS sequence"/>
</dbReference>
<keyword evidence="10" id="KW-1185">Reference proteome</keyword>
<dbReference type="PROSITE" id="PS50850">
    <property type="entry name" value="MFS"/>
    <property type="match status" value="1"/>
</dbReference>
<feature type="transmembrane region" description="Helical" evidence="7">
    <location>
        <begin position="157"/>
        <end position="179"/>
    </location>
</feature>
<keyword evidence="2" id="KW-0813">Transport</keyword>
<comment type="subcellular location">
    <subcellularLocation>
        <location evidence="1">Endomembrane system</location>
        <topology evidence="1">Multi-pass membrane protein</topology>
    </subcellularLocation>
</comment>
<feature type="transmembrane region" description="Helical" evidence="7">
    <location>
        <begin position="327"/>
        <end position="348"/>
    </location>
</feature>
<evidence type="ECO:0000256" key="7">
    <source>
        <dbReference type="SAM" id="Phobius"/>
    </source>
</evidence>
<feature type="transmembrane region" description="Helical" evidence="7">
    <location>
        <begin position="133"/>
        <end position="151"/>
    </location>
</feature>
<feature type="transmembrane region" description="Helical" evidence="7">
    <location>
        <begin position="363"/>
        <end position="383"/>
    </location>
</feature>
<dbReference type="PANTHER" id="PTHR23501">
    <property type="entry name" value="MAJOR FACILITATOR SUPERFAMILY"/>
    <property type="match status" value="1"/>
</dbReference>
<feature type="transmembrane region" description="Helical" evidence="7">
    <location>
        <begin position="390"/>
        <end position="410"/>
    </location>
</feature>
<dbReference type="Gene3D" id="1.20.1250.20">
    <property type="entry name" value="MFS general substrate transporter like domains"/>
    <property type="match status" value="1"/>
</dbReference>
<feature type="transmembrane region" description="Helical" evidence="7">
    <location>
        <begin position="285"/>
        <end position="307"/>
    </location>
</feature>
<keyword evidence="5 7" id="KW-0472">Membrane</keyword>
<dbReference type="GO" id="GO:0022857">
    <property type="term" value="F:transmembrane transporter activity"/>
    <property type="evidence" value="ECO:0007669"/>
    <property type="project" value="InterPro"/>
</dbReference>
<sequence>MQKTNSYNIQNTPQQKPDQDQNIKESKKFNASVLLEEQQERGIGGVAEFPDQVLQEVRPLSQSRKYVIVSALCAAIFLASLDNTIMATALPTIANHFNASSSISWIVAANFLTTTCFQPLYGKLSDIFGRKESILTAIAIFITGSLISGLARSIPMLIFSRAFTGIGGAGMFVMVQIIISEMVTIQERGLYTGLIGVAVGSASVIGPLIGGVFTDKIGYQWCFFVSVLVGIVAGSCIYFLIKIPKPQGRIKEKIKRVDFQGIFSLIFGLTMILLALNFGSNGKPWTGTVVLTLMISGILTILGFVFIELKLAKEPILPLHLFNVRNVWSVVLAQFFMGFALYGLIYYIPMYDTIVNNATASKAGLFMLPFIITLVTFSILTGVAITKTGYYCIFFRSGVVLLSIGSGMLISLNTNTSSGLTKFYMCLCGCGCGLTMQSLIVCIQAAVSKKMIASATSAVMFARMLSATVGNVLASVVYKSIVNSRASVLIQEYPDSKDKILAALENTKLLHDLSLGTQISSSLLNAYIQGLKNVFIMFCVVSIISFIFTMATKHISLKSKIDDEALQQDSQPGSNTTI</sequence>
<feature type="transmembrane region" description="Helical" evidence="7">
    <location>
        <begin position="422"/>
        <end position="447"/>
    </location>
</feature>
<accession>A0A2T9Y9H0</accession>
<dbReference type="InterPro" id="IPR036259">
    <property type="entry name" value="MFS_trans_sf"/>
</dbReference>
<feature type="transmembrane region" description="Helical" evidence="7">
    <location>
        <begin position="218"/>
        <end position="241"/>
    </location>
</feature>
<dbReference type="EMBL" id="MBFR01000348">
    <property type="protein sequence ID" value="PVU88988.1"/>
    <property type="molecule type" value="Genomic_DNA"/>
</dbReference>
<feature type="domain" description="Major facilitator superfamily (MFS) profile" evidence="8">
    <location>
        <begin position="68"/>
        <end position="557"/>
    </location>
</feature>
<evidence type="ECO:0000313" key="10">
    <source>
        <dbReference type="Proteomes" id="UP000245383"/>
    </source>
</evidence>
<feature type="transmembrane region" description="Helical" evidence="7">
    <location>
        <begin position="102"/>
        <end position="121"/>
    </location>
</feature>
<dbReference type="InterPro" id="IPR011701">
    <property type="entry name" value="MFS"/>
</dbReference>
<feature type="transmembrane region" description="Helical" evidence="7">
    <location>
        <begin position="459"/>
        <end position="478"/>
    </location>
</feature>